<reference evidence="2" key="1">
    <citation type="submission" date="2021-02" db="EMBL/GenBank/DDBJ databases">
        <authorList>
            <person name="Dougan E. K."/>
            <person name="Rhodes N."/>
            <person name="Thang M."/>
            <person name="Chan C."/>
        </authorList>
    </citation>
    <scope>NUCLEOTIDE SEQUENCE</scope>
</reference>
<keyword evidence="3" id="KW-1185">Reference proteome</keyword>
<sequence>MMGAGEQCACFLTESHRFTLQARCWHGAACFLISHEEPLPIMRRRGEDTKQPGKAPSADECLEGVSSTTSSSLQTFVRTLAHPQRSAVLVLALSLVAVGIQTWDEDVVLSRLLVLIGLFIAPAAMGRLPPPSEVFFREDMEGERLVAPASVQAPEAMTMDAGCIA</sequence>
<name>A0A813AFH3_9DINO</name>
<dbReference type="OrthoDB" id="417111at2759"/>
<gene>
    <name evidence="2" type="ORF">SNEC2469_LOCUS27468</name>
</gene>
<dbReference type="AlphaFoldDB" id="A0A813AFH3"/>
<evidence type="ECO:0000256" key="1">
    <source>
        <dbReference type="SAM" id="MobiDB-lite"/>
    </source>
</evidence>
<accession>A0A813AFH3</accession>
<organism evidence="2 3">
    <name type="scientific">Symbiodinium necroappetens</name>
    <dbReference type="NCBI Taxonomy" id="1628268"/>
    <lineage>
        <taxon>Eukaryota</taxon>
        <taxon>Sar</taxon>
        <taxon>Alveolata</taxon>
        <taxon>Dinophyceae</taxon>
        <taxon>Suessiales</taxon>
        <taxon>Symbiodiniaceae</taxon>
        <taxon>Symbiodinium</taxon>
    </lineage>
</organism>
<evidence type="ECO:0000313" key="2">
    <source>
        <dbReference type="EMBL" id="CAE7863803.1"/>
    </source>
</evidence>
<feature type="region of interest" description="Disordered" evidence="1">
    <location>
        <begin position="45"/>
        <end position="64"/>
    </location>
</feature>
<dbReference type="Proteomes" id="UP000601435">
    <property type="component" value="Unassembled WGS sequence"/>
</dbReference>
<proteinExistence type="predicted"/>
<evidence type="ECO:0000313" key="3">
    <source>
        <dbReference type="Proteomes" id="UP000601435"/>
    </source>
</evidence>
<protein>
    <submittedName>
        <fullName evidence="2">Uncharacterized protein</fullName>
    </submittedName>
</protein>
<dbReference type="EMBL" id="CAJNJA010057918">
    <property type="protein sequence ID" value="CAE7863803.1"/>
    <property type="molecule type" value="Genomic_DNA"/>
</dbReference>
<comment type="caution">
    <text evidence="2">The sequence shown here is derived from an EMBL/GenBank/DDBJ whole genome shotgun (WGS) entry which is preliminary data.</text>
</comment>